<evidence type="ECO:0000313" key="1">
    <source>
        <dbReference type="EMBL" id="PIT68125.1"/>
    </source>
</evidence>
<dbReference type="AlphaFoldDB" id="A0A2N9Y8U2"/>
<proteinExistence type="predicted"/>
<dbReference type="EMBL" id="NJGE01000024">
    <property type="protein sequence ID" value="PIT68125.1"/>
    <property type="molecule type" value="Genomic_DNA"/>
</dbReference>
<dbReference type="Proteomes" id="UP000229839">
    <property type="component" value="Unassembled WGS sequence"/>
</dbReference>
<organism evidence="1 2">
    <name type="scientific">Bartonella tribocorum</name>
    <dbReference type="NCBI Taxonomy" id="85701"/>
    <lineage>
        <taxon>Bacteria</taxon>
        <taxon>Pseudomonadati</taxon>
        <taxon>Pseudomonadota</taxon>
        <taxon>Alphaproteobacteria</taxon>
        <taxon>Hyphomicrobiales</taxon>
        <taxon>Bartonellaceae</taxon>
        <taxon>Bartonella</taxon>
    </lineage>
</organism>
<sequence length="77" mass="9394">MMKIRRKYPSTAPVIKYDFSYSVNRKTIPFLFLSRKQSNRKKRVHWLFGNTYMEKFLMWQRTFLGERKGKGERSVVV</sequence>
<evidence type="ECO:0000313" key="2">
    <source>
        <dbReference type="Proteomes" id="UP000229839"/>
    </source>
</evidence>
<protein>
    <submittedName>
        <fullName evidence="1">Uncharacterized protein</fullName>
    </submittedName>
</protein>
<gene>
    <name evidence="1" type="ORF">CER18_08170</name>
</gene>
<name>A0A2N9Y8U2_9HYPH</name>
<reference evidence="1 2" key="1">
    <citation type="submission" date="2017-06" db="EMBL/GenBank/DDBJ databases">
        <title>Draft genome of Bartonella tribocorum strain L103, isolated from a rodent in Laos.</title>
        <authorList>
            <person name="Hadjadj L."/>
            <person name="Jiyipong T."/>
            <person name="Morand S."/>
            <person name="Diene S.M."/>
            <person name="Rolain J.-M."/>
        </authorList>
    </citation>
    <scope>NUCLEOTIDE SEQUENCE [LARGE SCALE GENOMIC DNA]</scope>
    <source>
        <strain evidence="1 2">L103</strain>
    </source>
</reference>
<comment type="caution">
    <text evidence="1">The sequence shown here is derived from an EMBL/GenBank/DDBJ whole genome shotgun (WGS) entry which is preliminary data.</text>
</comment>
<accession>A0A2N9Y8U2</accession>